<dbReference type="SUPFAM" id="SSF53448">
    <property type="entry name" value="Nucleotide-diphospho-sugar transferases"/>
    <property type="match status" value="1"/>
</dbReference>
<evidence type="ECO:0000313" key="1">
    <source>
        <dbReference type="EMBL" id="MST85773.1"/>
    </source>
</evidence>
<sequence length="215" mass="24859">MSTKELHTLLSRIQFASAALLQRILLQTFCNGEEHEGCRHEYAVTDQWIGKLFGYPWGKVIRSTKFEHICFPEGYWFEDTLFCFILYSMCTKIETIPDDVYLYRINPKGISSTSVGNPKVIDSLLVTLQLLEDAKTLGLSMTAQLYDMFLRQVRMNYSRISTLHNSSIDRHVFAATCRAKRQYFPTEHTSNPHLKPIEQALDKHDFGKYCVLCSI</sequence>
<name>A0A7K0KIL1_9BACT</name>
<dbReference type="InterPro" id="IPR029044">
    <property type="entry name" value="Nucleotide-diphossugar_trans"/>
</dbReference>
<protein>
    <submittedName>
        <fullName evidence="1">Uncharacterized protein</fullName>
    </submittedName>
</protein>
<keyword evidence="2" id="KW-1185">Reference proteome</keyword>
<gene>
    <name evidence="1" type="ORF">FYJ73_14050</name>
</gene>
<organism evidence="1 2">
    <name type="scientific">Hallella mizrahii</name>
    <dbReference type="NCBI Taxonomy" id="2606637"/>
    <lineage>
        <taxon>Bacteria</taxon>
        <taxon>Pseudomonadati</taxon>
        <taxon>Bacteroidota</taxon>
        <taxon>Bacteroidia</taxon>
        <taxon>Bacteroidales</taxon>
        <taxon>Prevotellaceae</taxon>
        <taxon>Hallella</taxon>
    </lineage>
</organism>
<dbReference type="EMBL" id="VUNG01000051">
    <property type="protein sequence ID" value="MST85773.1"/>
    <property type="molecule type" value="Genomic_DNA"/>
</dbReference>
<dbReference type="Proteomes" id="UP000438914">
    <property type="component" value="Unassembled WGS sequence"/>
</dbReference>
<comment type="caution">
    <text evidence="1">The sequence shown here is derived from an EMBL/GenBank/DDBJ whole genome shotgun (WGS) entry which is preliminary data.</text>
</comment>
<evidence type="ECO:0000313" key="2">
    <source>
        <dbReference type="Proteomes" id="UP000438914"/>
    </source>
</evidence>
<dbReference type="AlphaFoldDB" id="A0A7K0KIL1"/>
<dbReference type="RefSeq" id="WP_154535373.1">
    <property type="nucleotide sequence ID" value="NZ_VUNG01000051.1"/>
</dbReference>
<accession>A0A7K0KIL1</accession>
<proteinExistence type="predicted"/>
<reference evidence="1 2" key="1">
    <citation type="submission" date="2019-08" db="EMBL/GenBank/DDBJ databases">
        <title>In-depth cultivation of the pig gut microbiome towards novel bacterial diversity and tailored functional studies.</title>
        <authorList>
            <person name="Wylensek D."/>
            <person name="Hitch T.C.A."/>
            <person name="Clavel T."/>
        </authorList>
    </citation>
    <scope>NUCLEOTIDE SEQUENCE [LARGE SCALE GENOMIC DNA]</scope>
    <source>
        <strain evidence="1 2">LKV-178-WT-2A</strain>
    </source>
</reference>